<sequence>MFECIQFFYNKIIQKRKYLAILVRFLLMHTKKLFQFNLRLLHKTKEIYTKKFKKHKKQIILSVLFHQMQKHIFLMQFVIFLAKNKLFLKKRNQFKLHKVNMKLYQMKKIIEKYQANIANHQNTKKIKQKKNQFLQDFQINYIRKCLIYANAIYNKDILTMNVLNVKQKIVKYLLSVLQNKVEKMLLLKYKQKKGLSIKFIASFAYNKKLLIKHQLKRFQINKYRKHNE</sequence>
<evidence type="ECO:0000313" key="2">
    <source>
        <dbReference type="EMBL" id="EGR31499.1"/>
    </source>
</evidence>
<evidence type="ECO:0000313" key="3">
    <source>
        <dbReference type="Proteomes" id="UP000008983"/>
    </source>
</evidence>
<name>G0QTF6_ICHMU</name>
<reference evidence="2 3" key="1">
    <citation type="submission" date="2011-07" db="EMBL/GenBank/DDBJ databases">
        <authorList>
            <person name="Coyne R."/>
            <person name="Brami D."/>
            <person name="Johnson J."/>
            <person name="Hostetler J."/>
            <person name="Hannick L."/>
            <person name="Clark T."/>
            <person name="Cassidy-Hanley D."/>
            <person name="Inman J."/>
        </authorList>
    </citation>
    <scope>NUCLEOTIDE SEQUENCE [LARGE SCALE GENOMIC DNA]</scope>
    <source>
        <strain evidence="2 3">G5</strain>
    </source>
</reference>
<organism evidence="2 3">
    <name type="scientific">Ichthyophthirius multifiliis</name>
    <name type="common">White spot disease agent</name>
    <name type="synonym">Ich</name>
    <dbReference type="NCBI Taxonomy" id="5932"/>
    <lineage>
        <taxon>Eukaryota</taxon>
        <taxon>Sar</taxon>
        <taxon>Alveolata</taxon>
        <taxon>Ciliophora</taxon>
        <taxon>Intramacronucleata</taxon>
        <taxon>Oligohymenophorea</taxon>
        <taxon>Hymenostomatida</taxon>
        <taxon>Ophryoglenina</taxon>
        <taxon>Ichthyophthirius</taxon>
    </lineage>
</organism>
<feature type="coiled-coil region" evidence="1">
    <location>
        <begin position="103"/>
        <end position="130"/>
    </location>
</feature>
<keyword evidence="1" id="KW-0175">Coiled coil</keyword>
<dbReference type="RefSeq" id="XP_004034985.1">
    <property type="nucleotide sequence ID" value="XM_004034937.1"/>
</dbReference>
<dbReference type="InParanoid" id="G0QTF6"/>
<dbReference type="AlphaFoldDB" id="G0QTF6"/>
<dbReference type="Proteomes" id="UP000008983">
    <property type="component" value="Unassembled WGS sequence"/>
</dbReference>
<proteinExistence type="predicted"/>
<protein>
    <submittedName>
        <fullName evidence="2">Uncharacterized protein</fullName>
    </submittedName>
</protein>
<dbReference type="GeneID" id="14907640"/>
<accession>G0QTF6</accession>
<dbReference type="EMBL" id="GL983851">
    <property type="protein sequence ID" value="EGR31499.1"/>
    <property type="molecule type" value="Genomic_DNA"/>
</dbReference>
<evidence type="ECO:0000256" key="1">
    <source>
        <dbReference type="SAM" id="Coils"/>
    </source>
</evidence>
<keyword evidence="3" id="KW-1185">Reference proteome</keyword>
<gene>
    <name evidence="2" type="ORF">IMG5_108000</name>
</gene>